<dbReference type="GO" id="GO:0009396">
    <property type="term" value="P:folic acid-containing compound biosynthetic process"/>
    <property type="evidence" value="ECO:0007669"/>
    <property type="project" value="TreeGrafter"/>
</dbReference>
<name>A0A133QK58_9BACT</name>
<dbReference type="EC" id="6.3.3.2" evidence="5"/>
<keyword evidence="7" id="KW-1185">Reference proteome</keyword>
<proteinExistence type="inferred from homology"/>
<feature type="binding site" evidence="4">
    <location>
        <begin position="3"/>
        <end position="7"/>
    </location>
    <ligand>
        <name>ATP</name>
        <dbReference type="ChEBI" id="CHEBI:30616"/>
    </ligand>
</feature>
<dbReference type="GO" id="GO:0035999">
    <property type="term" value="P:tetrahydrofolate interconversion"/>
    <property type="evidence" value="ECO:0007669"/>
    <property type="project" value="TreeGrafter"/>
</dbReference>
<dbReference type="Proteomes" id="UP000070533">
    <property type="component" value="Unassembled WGS sequence"/>
</dbReference>
<organism evidence="6 7">
    <name type="scientific">Prevotella corporis</name>
    <dbReference type="NCBI Taxonomy" id="28128"/>
    <lineage>
        <taxon>Bacteria</taxon>
        <taxon>Pseudomonadati</taxon>
        <taxon>Bacteroidota</taxon>
        <taxon>Bacteroidia</taxon>
        <taxon>Bacteroidales</taxon>
        <taxon>Prevotellaceae</taxon>
        <taxon>Prevotella</taxon>
    </lineage>
</organism>
<dbReference type="Pfam" id="PF01812">
    <property type="entry name" value="5-FTHF_cyc-lig"/>
    <property type="match status" value="1"/>
</dbReference>
<dbReference type="InterPro" id="IPR002698">
    <property type="entry name" value="FTHF_cligase"/>
</dbReference>
<dbReference type="InterPro" id="IPR037171">
    <property type="entry name" value="NagB/RpiA_transferase-like"/>
</dbReference>
<dbReference type="PATRIC" id="fig|28128.5.peg.492"/>
<dbReference type="OrthoDB" id="9801938at2"/>
<dbReference type="RefSeq" id="WP_060940182.1">
    <property type="nucleotide sequence ID" value="NZ_KQ957197.1"/>
</dbReference>
<keyword evidence="3 4" id="KW-0067">ATP-binding</keyword>
<evidence type="ECO:0000256" key="2">
    <source>
        <dbReference type="ARBA" id="ARBA00022741"/>
    </source>
</evidence>
<dbReference type="InterPro" id="IPR024185">
    <property type="entry name" value="FTHF_cligase-like_sf"/>
</dbReference>
<dbReference type="GO" id="GO:0046872">
    <property type="term" value="F:metal ion binding"/>
    <property type="evidence" value="ECO:0007669"/>
    <property type="project" value="UniProtKB-KW"/>
</dbReference>
<dbReference type="Gene3D" id="3.40.50.10420">
    <property type="entry name" value="NagB/RpiA/CoA transferase-like"/>
    <property type="match status" value="1"/>
</dbReference>
<keyword evidence="5" id="KW-0479">Metal-binding</keyword>
<dbReference type="PIRSF" id="PIRSF006806">
    <property type="entry name" value="FTHF_cligase"/>
    <property type="match status" value="1"/>
</dbReference>
<dbReference type="GO" id="GO:0005524">
    <property type="term" value="F:ATP binding"/>
    <property type="evidence" value="ECO:0007669"/>
    <property type="project" value="UniProtKB-KW"/>
</dbReference>
<dbReference type="SUPFAM" id="SSF100950">
    <property type="entry name" value="NagB/RpiA/CoA transferase-like"/>
    <property type="match status" value="1"/>
</dbReference>
<comment type="catalytic activity">
    <reaction evidence="5">
        <text>(6S)-5-formyl-5,6,7,8-tetrahydrofolate + ATP = (6R)-5,10-methenyltetrahydrofolate + ADP + phosphate</text>
        <dbReference type="Rhea" id="RHEA:10488"/>
        <dbReference type="ChEBI" id="CHEBI:30616"/>
        <dbReference type="ChEBI" id="CHEBI:43474"/>
        <dbReference type="ChEBI" id="CHEBI:57455"/>
        <dbReference type="ChEBI" id="CHEBI:57457"/>
        <dbReference type="ChEBI" id="CHEBI:456216"/>
        <dbReference type="EC" id="6.3.3.2"/>
    </reaction>
</comment>
<dbReference type="AlphaFoldDB" id="A0A133QK58"/>
<keyword evidence="2 4" id="KW-0547">Nucleotide-binding</keyword>
<comment type="cofactor">
    <cofactor evidence="5">
        <name>Mg(2+)</name>
        <dbReference type="ChEBI" id="CHEBI:18420"/>
    </cofactor>
</comment>
<comment type="similarity">
    <text evidence="1 5">Belongs to the 5-formyltetrahydrofolate cyclo-ligase family.</text>
</comment>
<evidence type="ECO:0000256" key="1">
    <source>
        <dbReference type="ARBA" id="ARBA00010638"/>
    </source>
</evidence>
<dbReference type="PANTHER" id="PTHR23407:SF1">
    <property type="entry name" value="5-FORMYLTETRAHYDROFOLATE CYCLO-LIGASE"/>
    <property type="match status" value="1"/>
</dbReference>
<sequence>MNKSELRKEIRNRKRQFTKEQLRERSAEVIDRLRNHPKLKAAKTILLYHSLPDEVYTHSFADEMVEAGKNVLLPVVISDTEMEIRRYTGPDDMAESSFHILEPIGELFTDYDDIDFIAVPGMSFDNDRNRLGRGKGYYDRFLRQVPKAYKVGICFDFQKLDRIPTDVHDQKVDEVL</sequence>
<dbReference type="STRING" id="28128.HMPREF3226_00490"/>
<protein>
    <recommendedName>
        <fullName evidence="5">5-formyltetrahydrofolate cyclo-ligase</fullName>
        <ecNumber evidence="5">6.3.3.2</ecNumber>
    </recommendedName>
</protein>
<evidence type="ECO:0000313" key="6">
    <source>
        <dbReference type="EMBL" id="KXA43244.1"/>
    </source>
</evidence>
<evidence type="ECO:0000256" key="5">
    <source>
        <dbReference type="RuleBase" id="RU361279"/>
    </source>
</evidence>
<gene>
    <name evidence="6" type="ORF">HMPREF3226_00490</name>
</gene>
<comment type="caution">
    <text evidence="6">The sequence shown here is derived from an EMBL/GenBank/DDBJ whole genome shotgun (WGS) entry which is preliminary data.</text>
</comment>
<evidence type="ECO:0000256" key="3">
    <source>
        <dbReference type="ARBA" id="ARBA00022840"/>
    </source>
</evidence>
<keyword evidence="5" id="KW-0460">Magnesium</keyword>
<keyword evidence="6" id="KW-0436">Ligase</keyword>
<reference evidence="7" key="1">
    <citation type="submission" date="2016-01" db="EMBL/GenBank/DDBJ databases">
        <authorList>
            <person name="Mitreva M."/>
            <person name="Pepin K.H."/>
            <person name="Mihindukulasuriya K.A."/>
            <person name="Fulton R."/>
            <person name="Fronick C."/>
            <person name="O'Laughlin M."/>
            <person name="Miner T."/>
            <person name="Herter B."/>
            <person name="Rosa B.A."/>
            <person name="Cordes M."/>
            <person name="Tomlinson C."/>
            <person name="Wollam A."/>
            <person name="Palsikar V.B."/>
            <person name="Mardis E.R."/>
            <person name="Wilson R.K."/>
        </authorList>
    </citation>
    <scope>NUCLEOTIDE SEQUENCE [LARGE SCALE GENOMIC DNA]</scope>
    <source>
        <strain evidence="7">MJR7716</strain>
    </source>
</reference>
<feature type="binding site" evidence="4">
    <location>
        <begin position="130"/>
        <end position="138"/>
    </location>
    <ligand>
        <name>ATP</name>
        <dbReference type="ChEBI" id="CHEBI:30616"/>
    </ligand>
</feature>
<evidence type="ECO:0000313" key="7">
    <source>
        <dbReference type="Proteomes" id="UP000070533"/>
    </source>
</evidence>
<dbReference type="NCBIfam" id="TIGR02727">
    <property type="entry name" value="MTHFS_bact"/>
    <property type="match status" value="1"/>
</dbReference>
<dbReference type="GO" id="GO:0030272">
    <property type="term" value="F:5-formyltetrahydrofolate cyclo-ligase activity"/>
    <property type="evidence" value="ECO:0007669"/>
    <property type="project" value="UniProtKB-EC"/>
</dbReference>
<dbReference type="PANTHER" id="PTHR23407">
    <property type="entry name" value="ATPASE INHIBITOR/5-FORMYLTETRAHYDROFOLATE CYCLO-LIGASE"/>
    <property type="match status" value="1"/>
</dbReference>
<dbReference type="eggNOG" id="COG0212">
    <property type="taxonomic scope" value="Bacteria"/>
</dbReference>
<dbReference type="EMBL" id="LRQG01000019">
    <property type="protein sequence ID" value="KXA43244.1"/>
    <property type="molecule type" value="Genomic_DNA"/>
</dbReference>
<accession>A0A133QK58</accession>
<evidence type="ECO:0000256" key="4">
    <source>
        <dbReference type="PIRSR" id="PIRSR006806-1"/>
    </source>
</evidence>
<feature type="binding site" evidence="4">
    <location>
        <position position="54"/>
    </location>
    <ligand>
        <name>substrate</name>
    </ligand>
</feature>